<protein>
    <recommendedName>
        <fullName evidence="7">Gram-positive cocci surface proteins LPxTG domain-containing protein</fullName>
    </recommendedName>
</protein>
<name>A0A836YVB3_9LACO</name>
<feature type="domain" description="Gram-positive cocci surface proteins LPxTG" evidence="7">
    <location>
        <begin position="1127"/>
        <end position="1161"/>
    </location>
</feature>
<evidence type="ECO:0000256" key="3">
    <source>
        <dbReference type="ARBA" id="ARBA00022729"/>
    </source>
</evidence>
<dbReference type="Pfam" id="PF17965">
    <property type="entry name" value="MucBP_2"/>
    <property type="match status" value="1"/>
</dbReference>
<reference evidence="8 9" key="1">
    <citation type="journal article" date="2015" name="Stand. Genomic Sci.">
        <title>High quality draft genome of Lactobacillus kunkeei EFB6, isolated from a German European foulbrood outbreak of honeybees.</title>
        <authorList>
            <person name="Djukic M."/>
            <person name="Poehlein A."/>
            <person name="Strauss J."/>
            <person name="Tann F.J."/>
            <person name="Leimbach A."/>
            <person name="Hoppert M."/>
            <person name="Daniel R."/>
        </authorList>
    </citation>
    <scope>NUCLEOTIDE SEQUENCE [LARGE SCALE GENOMIC DNA]</scope>
    <source>
        <strain evidence="8 9">EFB6</strain>
    </source>
</reference>
<keyword evidence="6" id="KW-1133">Transmembrane helix</keyword>
<keyword evidence="6" id="KW-0472">Membrane</keyword>
<feature type="region of interest" description="Disordered" evidence="5">
    <location>
        <begin position="50"/>
        <end position="103"/>
    </location>
</feature>
<keyword evidence="2" id="KW-0964">Secreted</keyword>
<dbReference type="Proteomes" id="UP000026921">
    <property type="component" value="Unassembled WGS sequence"/>
</dbReference>
<dbReference type="Pfam" id="PF17966">
    <property type="entry name" value="Muc_B2"/>
    <property type="match status" value="3"/>
</dbReference>
<dbReference type="InterPro" id="IPR041558">
    <property type="entry name" value="MucBP_2"/>
</dbReference>
<evidence type="ECO:0000256" key="1">
    <source>
        <dbReference type="ARBA" id="ARBA00022512"/>
    </source>
</evidence>
<comment type="caution">
    <text evidence="8">The sequence shown here is derived from an EMBL/GenBank/DDBJ whole genome shotgun (WGS) entry which is preliminary data.</text>
</comment>
<feature type="compositionally biased region" description="Polar residues" evidence="5">
    <location>
        <begin position="78"/>
        <end position="103"/>
    </location>
</feature>
<dbReference type="RefSeq" id="WP_034535033.1">
    <property type="nucleotide sequence ID" value="NZ_AZBY01000024.1"/>
</dbReference>
<feature type="region of interest" description="Disordered" evidence="5">
    <location>
        <begin position="859"/>
        <end position="885"/>
    </location>
</feature>
<feature type="region of interest" description="Disordered" evidence="5">
    <location>
        <begin position="150"/>
        <end position="176"/>
    </location>
</feature>
<evidence type="ECO:0000256" key="5">
    <source>
        <dbReference type="SAM" id="MobiDB-lite"/>
    </source>
</evidence>
<evidence type="ECO:0000256" key="2">
    <source>
        <dbReference type="ARBA" id="ARBA00022525"/>
    </source>
</evidence>
<dbReference type="NCBIfam" id="TIGR01167">
    <property type="entry name" value="LPXTG_anchor"/>
    <property type="match status" value="1"/>
</dbReference>
<sequence length="1161" mass="127420">MYNKKIVQKQYDKKTLRKVKKNWLVVSVAAFGLIGATSIYESNVVKASADSTVTTTEDNKSSDLSSNSSNNDNNKNNTSIDTHSDSSGSISNRVASDSQGVSTKQEYADYTRYIDYQESYSNLNTSGKTLSSQKVDSVHYVRTKVMDSSNNVIGYSSNGSNNPDISLSDPENGWRPKNGDSGVLPSVQSPNIEGYGTPSISNVSSTFTPGSGFTDTTNNPDISISNGDTGQTNAIEHVKVFYDNPSAQYRVKTQYSNITRQIDYVESSNQSTSGTHIFPTRYDSIGWIRNVVFDKDGNIAGFSSSNNTNIDISKNDANHGWRLKQGSASTISDVVSPTTNLAEKGYSNPDLDTVKSVYNPDDGFLNPNNSSNVAIYDGKDKDGNVIKKNAYELVTVKYNNTRTSQKDFSNLTRQIDYVNRNDFVDDGTPIPAGYHIYPTRKDTVHYIRTRVYNANGNLLGYSSTDVSSNVDIPLSDPSQGWHLAADSPETDIPEAISPNVDGYTNPSYSSYSSNYKPGDGFSNPSNKPNVVINGNPANTYEYVKVVYGKESNVVKINVKTLTRNVKYIDENGNEISPMTTEKVEYKRAEVYSYDGKTLLGYASDLNGSKTPDISTNSDNQGWIIQTNELPIYDVKDLSSIGYVNPDRNKISSNYTSAYGFYDSEHDSKVKIYNDNNDEDIIVTYKHKVDTVTPDQPGNPGQPINPDNPNGPKWPNGTDKDSLSKTVSQTINYVDGNGKSIHDASHDQVTFSRNAKVDEVTGQVTYGDWNNTSSTFSAKASPVVPGYVLRDEGQKTIPGVTVTPSSSDSNETVTYDKVGSLVPVDTAGNPIDNGSHNTSYPNDNQDAGKITNPVIPNIPGKTPVDKDGNPLTPGSTYPVDGSKPTEDTKITYVDSNQKAKVSYVDQTTGKTLESVDLEGQPQSTSDYRPTETIKKYTDQGYVVVSNNYPENGVKFNSDNKEQDFTVTLEHKVDTVTPDQPGNPGQPINPDNPNGPKWPNGTDKDSLSKTITRTINYVDQNGNKLHDSVVQNITFTRSAKVDEVTGQVTYSDWKMVTNNWNKSVSPFITGYSLIDDKQSIIENGTADYNDDNEIINVKYKKVITTPEVNKPTPSHNQKINNNHETKVKLPQTGESDESKIQLTGLVLLMASFILGIFGVKKRK</sequence>
<organism evidence="8 9">
    <name type="scientific">Apilactobacillus kunkeei EFB6</name>
    <dbReference type="NCBI Taxonomy" id="1419324"/>
    <lineage>
        <taxon>Bacteria</taxon>
        <taxon>Bacillati</taxon>
        <taxon>Bacillota</taxon>
        <taxon>Bacilli</taxon>
        <taxon>Lactobacillales</taxon>
        <taxon>Lactobacillaceae</taxon>
        <taxon>Apilactobacillus</taxon>
    </lineage>
</organism>
<evidence type="ECO:0000256" key="6">
    <source>
        <dbReference type="SAM" id="Phobius"/>
    </source>
</evidence>
<dbReference type="Gene3D" id="3.10.20.470">
    <property type="match status" value="1"/>
</dbReference>
<feature type="region of interest" description="Disordered" evidence="5">
    <location>
        <begin position="689"/>
        <end position="722"/>
    </location>
</feature>
<feature type="compositionally biased region" description="Low complexity" evidence="5">
    <location>
        <begin position="62"/>
        <end position="77"/>
    </location>
</feature>
<feature type="region of interest" description="Disordered" evidence="5">
    <location>
        <begin position="972"/>
        <end position="1005"/>
    </location>
</feature>
<dbReference type="InterPro" id="IPR019931">
    <property type="entry name" value="LPXTG_anchor"/>
</dbReference>
<dbReference type="InterPro" id="IPR041495">
    <property type="entry name" value="Mub_B2"/>
</dbReference>
<keyword evidence="4" id="KW-0572">Peptidoglycan-anchor</keyword>
<keyword evidence="6" id="KW-0812">Transmembrane</keyword>
<dbReference type="Gene3D" id="2.60.40.4300">
    <property type="match status" value="4"/>
</dbReference>
<evidence type="ECO:0000259" key="7">
    <source>
        <dbReference type="PROSITE" id="PS50847"/>
    </source>
</evidence>
<feature type="transmembrane region" description="Helical" evidence="6">
    <location>
        <begin position="21"/>
        <end position="40"/>
    </location>
</feature>
<feature type="transmembrane region" description="Helical" evidence="6">
    <location>
        <begin position="1138"/>
        <end position="1157"/>
    </location>
</feature>
<dbReference type="PROSITE" id="PS50847">
    <property type="entry name" value="GRAM_POS_ANCHORING"/>
    <property type="match status" value="1"/>
</dbReference>
<feature type="compositionally biased region" description="Polar residues" evidence="5">
    <location>
        <begin position="150"/>
        <end position="165"/>
    </location>
</feature>
<dbReference type="EMBL" id="AZBY01000024">
    <property type="protein sequence ID" value="KDB00455.1"/>
    <property type="molecule type" value="Genomic_DNA"/>
</dbReference>
<evidence type="ECO:0000313" key="9">
    <source>
        <dbReference type="Proteomes" id="UP000026921"/>
    </source>
</evidence>
<dbReference type="AlphaFoldDB" id="A0A836YVB3"/>
<gene>
    <name evidence="8" type="ORF">LAKU_24c00050</name>
</gene>
<evidence type="ECO:0000313" key="8">
    <source>
        <dbReference type="EMBL" id="KDB00455.1"/>
    </source>
</evidence>
<keyword evidence="1" id="KW-0134">Cell wall</keyword>
<keyword evidence="3" id="KW-0732">Signal</keyword>
<proteinExistence type="predicted"/>
<accession>A0A836YVB3</accession>
<evidence type="ECO:0000256" key="4">
    <source>
        <dbReference type="ARBA" id="ARBA00023088"/>
    </source>
</evidence>